<gene>
    <name evidence="2" type="ORF">I6U51_20815</name>
</gene>
<evidence type="ECO:0000259" key="1">
    <source>
        <dbReference type="PROSITE" id="PS51186"/>
    </source>
</evidence>
<reference evidence="2" key="1">
    <citation type="submission" date="2020-12" db="EMBL/GenBank/DDBJ databases">
        <title>Clostridium thailandense sp. nov., a novel acetogenic bacterium isolated from peat land soil in Thailand.</title>
        <authorList>
            <person name="Chaikitkaew S."/>
            <person name="Birkeland N.K."/>
        </authorList>
    </citation>
    <scope>NUCLEOTIDE SEQUENCE</scope>
    <source>
        <strain evidence="2">DSM 17425</strain>
    </source>
</reference>
<dbReference type="AlphaFoldDB" id="A0A934HVL7"/>
<keyword evidence="3" id="KW-1185">Reference proteome</keyword>
<dbReference type="SUPFAM" id="SSF55729">
    <property type="entry name" value="Acyl-CoA N-acyltransferases (Nat)"/>
    <property type="match status" value="1"/>
</dbReference>
<name>A0A934HVL7_9CLOT</name>
<protein>
    <submittedName>
        <fullName evidence="2">GNAT family N-acetyltransferase</fullName>
    </submittedName>
</protein>
<organism evidence="2 3">
    <name type="scientific">Clostridium aciditolerans</name>
    <dbReference type="NCBI Taxonomy" id="339861"/>
    <lineage>
        <taxon>Bacteria</taxon>
        <taxon>Bacillati</taxon>
        <taxon>Bacillota</taxon>
        <taxon>Clostridia</taxon>
        <taxon>Eubacteriales</taxon>
        <taxon>Clostridiaceae</taxon>
        <taxon>Clostridium</taxon>
    </lineage>
</organism>
<dbReference type="InterPro" id="IPR000182">
    <property type="entry name" value="GNAT_dom"/>
</dbReference>
<accession>A0A934HVL7</accession>
<dbReference type="GO" id="GO:0016747">
    <property type="term" value="F:acyltransferase activity, transferring groups other than amino-acyl groups"/>
    <property type="evidence" value="ECO:0007669"/>
    <property type="project" value="InterPro"/>
</dbReference>
<dbReference type="Gene3D" id="3.40.630.30">
    <property type="match status" value="1"/>
</dbReference>
<dbReference type="PANTHER" id="PTHR42791">
    <property type="entry name" value="GNAT FAMILY ACETYLTRANSFERASE"/>
    <property type="match status" value="1"/>
</dbReference>
<dbReference type="InterPro" id="IPR052523">
    <property type="entry name" value="Trichothecene_AcTrans"/>
</dbReference>
<comment type="caution">
    <text evidence="2">The sequence shown here is derived from an EMBL/GenBank/DDBJ whole genome shotgun (WGS) entry which is preliminary data.</text>
</comment>
<dbReference type="Proteomes" id="UP000622687">
    <property type="component" value="Unassembled WGS sequence"/>
</dbReference>
<feature type="domain" description="N-acetyltransferase" evidence="1">
    <location>
        <begin position="7"/>
        <end position="207"/>
    </location>
</feature>
<dbReference type="Pfam" id="PF13673">
    <property type="entry name" value="Acetyltransf_10"/>
    <property type="match status" value="1"/>
</dbReference>
<sequence>MVMKQNEILRLSQDYDINQAVEVLARAFKNDSLYKYLIPEEEKRHKILPYFFKFRIRYVMLYGETYATSPRMEGLAIWIPYKNINISSWRVLKCGGVSLFLKAGKDVMGRLSNLEEYASQIHKKHADFPHWHLSPIAVDPTFQGKGFARTLLNNMLERIDKEKVPCFLETQSENNVSIYKRYGFKVVEEGKIPNTNIIHWAMMRDAIE</sequence>
<dbReference type="EMBL" id="JAEEGB010000038">
    <property type="protein sequence ID" value="MBI6875120.1"/>
    <property type="molecule type" value="Genomic_DNA"/>
</dbReference>
<dbReference type="PROSITE" id="PS51186">
    <property type="entry name" value="GNAT"/>
    <property type="match status" value="1"/>
</dbReference>
<proteinExistence type="predicted"/>
<evidence type="ECO:0000313" key="2">
    <source>
        <dbReference type="EMBL" id="MBI6875120.1"/>
    </source>
</evidence>
<dbReference type="CDD" id="cd04301">
    <property type="entry name" value="NAT_SF"/>
    <property type="match status" value="1"/>
</dbReference>
<dbReference type="PANTHER" id="PTHR42791:SF1">
    <property type="entry name" value="N-ACETYLTRANSFERASE DOMAIN-CONTAINING PROTEIN"/>
    <property type="match status" value="1"/>
</dbReference>
<evidence type="ECO:0000313" key="3">
    <source>
        <dbReference type="Proteomes" id="UP000622687"/>
    </source>
</evidence>
<dbReference type="InterPro" id="IPR016181">
    <property type="entry name" value="Acyl_CoA_acyltransferase"/>
</dbReference>